<comment type="caution">
    <text evidence="1">The sequence shown here is derived from an EMBL/GenBank/DDBJ whole genome shotgun (WGS) entry which is preliminary data.</text>
</comment>
<sequence length="86" mass="9836">MKRGCLTLNGWIEDRSLSWPMEQKMNTRKDEFSSPQNTVELALVELDKVSGGRKADALEIRYLNWVKQFYSPWANINFGGGRTAIA</sequence>
<evidence type="ECO:0000313" key="2">
    <source>
        <dbReference type="Proteomes" id="UP000051660"/>
    </source>
</evidence>
<dbReference type="AlphaFoldDB" id="A0A0R3N7X3"/>
<protein>
    <submittedName>
        <fullName evidence="1">Uncharacterized protein</fullName>
    </submittedName>
</protein>
<proteinExistence type="predicted"/>
<accession>A0A0R3N7X3</accession>
<organism evidence="1 2">
    <name type="scientific">Bradyrhizobium lablabi</name>
    <dbReference type="NCBI Taxonomy" id="722472"/>
    <lineage>
        <taxon>Bacteria</taxon>
        <taxon>Pseudomonadati</taxon>
        <taxon>Pseudomonadota</taxon>
        <taxon>Alphaproteobacteria</taxon>
        <taxon>Hyphomicrobiales</taxon>
        <taxon>Nitrobacteraceae</taxon>
        <taxon>Bradyrhizobium</taxon>
    </lineage>
</organism>
<dbReference type="EMBL" id="LLYB01000030">
    <property type="protein sequence ID" value="KRR28154.1"/>
    <property type="molecule type" value="Genomic_DNA"/>
</dbReference>
<reference evidence="1 2" key="1">
    <citation type="submission" date="2014-03" db="EMBL/GenBank/DDBJ databases">
        <title>Bradyrhizobium valentinum sp. nov., isolated from effective nodules of Lupinus mariae-josephae, a lupine endemic of basic-lime soils in Eastern Spain.</title>
        <authorList>
            <person name="Duran D."/>
            <person name="Rey L."/>
            <person name="Navarro A."/>
            <person name="Busquets A."/>
            <person name="Imperial J."/>
            <person name="Ruiz-Argueso T."/>
        </authorList>
    </citation>
    <scope>NUCLEOTIDE SEQUENCE [LARGE SCALE GENOMIC DNA]</scope>
    <source>
        <strain evidence="1 2">CCBAU 23086</strain>
    </source>
</reference>
<dbReference type="Proteomes" id="UP000051660">
    <property type="component" value="Unassembled WGS sequence"/>
</dbReference>
<evidence type="ECO:0000313" key="1">
    <source>
        <dbReference type="EMBL" id="KRR28154.1"/>
    </source>
</evidence>
<gene>
    <name evidence="1" type="ORF">CQ14_38450</name>
</gene>
<name>A0A0R3N7X3_9BRAD</name>